<dbReference type="EMBL" id="GGEC01084907">
    <property type="protein sequence ID" value="MBX65391.1"/>
    <property type="molecule type" value="Transcribed_RNA"/>
</dbReference>
<accession>A0A2P2QEG0</accession>
<reference evidence="1" key="1">
    <citation type="submission" date="2018-02" db="EMBL/GenBank/DDBJ databases">
        <title>Rhizophora mucronata_Transcriptome.</title>
        <authorList>
            <person name="Meera S.P."/>
            <person name="Sreeshan A."/>
            <person name="Augustine A."/>
        </authorList>
    </citation>
    <scope>NUCLEOTIDE SEQUENCE</scope>
    <source>
        <tissue evidence="1">Leaf</tissue>
    </source>
</reference>
<protein>
    <submittedName>
        <fullName evidence="1">Uncharacterized protein</fullName>
    </submittedName>
</protein>
<dbReference type="AlphaFoldDB" id="A0A2P2QEG0"/>
<sequence length="43" mass="5063">MPYATRYKECHTDKSLLQDTKRQVAGTFIISFKARLVRLIEYA</sequence>
<evidence type="ECO:0000313" key="1">
    <source>
        <dbReference type="EMBL" id="MBX65391.1"/>
    </source>
</evidence>
<proteinExistence type="predicted"/>
<name>A0A2P2QEG0_RHIMU</name>
<organism evidence="1">
    <name type="scientific">Rhizophora mucronata</name>
    <name type="common">Asiatic mangrove</name>
    <dbReference type="NCBI Taxonomy" id="61149"/>
    <lineage>
        <taxon>Eukaryota</taxon>
        <taxon>Viridiplantae</taxon>
        <taxon>Streptophyta</taxon>
        <taxon>Embryophyta</taxon>
        <taxon>Tracheophyta</taxon>
        <taxon>Spermatophyta</taxon>
        <taxon>Magnoliopsida</taxon>
        <taxon>eudicotyledons</taxon>
        <taxon>Gunneridae</taxon>
        <taxon>Pentapetalae</taxon>
        <taxon>rosids</taxon>
        <taxon>fabids</taxon>
        <taxon>Malpighiales</taxon>
        <taxon>Rhizophoraceae</taxon>
        <taxon>Rhizophora</taxon>
    </lineage>
</organism>